<dbReference type="PANTHER" id="PTHR31286:SF79">
    <property type="entry name" value="N-6 ADENINE-SPECIFIC DNA METHYLASE"/>
    <property type="match status" value="1"/>
</dbReference>
<accession>A0A9J5XVT2</accession>
<dbReference type="EMBL" id="JACXVP010000008">
    <property type="protein sequence ID" value="KAG5591022.1"/>
    <property type="molecule type" value="Genomic_DNA"/>
</dbReference>
<feature type="region of interest" description="Disordered" evidence="1">
    <location>
        <begin position="376"/>
        <end position="435"/>
    </location>
</feature>
<dbReference type="PANTHER" id="PTHR31286">
    <property type="entry name" value="GLYCINE-RICH CELL WALL STRUCTURAL PROTEIN 1.8-LIKE"/>
    <property type="match status" value="1"/>
</dbReference>
<feature type="domain" description="DUF4283" evidence="2">
    <location>
        <begin position="133"/>
        <end position="220"/>
    </location>
</feature>
<feature type="region of interest" description="Disordered" evidence="1">
    <location>
        <begin position="306"/>
        <end position="336"/>
    </location>
</feature>
<dbReference type="Proteomes" id="UP000824120">
    <property type="component" value="Chromosome 8"/>
</dbReference>
<protein>
    <recommendedName>
        <fullName evidence="2">DUF4283 domain-containing protein</fullName>
    </recommendedName>
</protein>
<comment type="caution">
    <text evidence="3">The sequence shown here is derived from an EMBL/GenBank/DDBJ whole genome shotgun (WGS) entry which is preliminary data.</text>
</comment>
<feature type="compositionally biased region" description="Basic and acidic residues" evidence="1">
    <location>
        <begin position="306"/>
        <end position="318"/>
    </location>
</feature>
<organism evidence="3 4">
    <name type="scientific">Solanum commersonii</name>
    <name type="common">Commerson's wild potato</name>
    <name type="synonym">Commerson's nightshade</name>
    <dbReference type="NCBI Taxonomy" id="4109"/>
    <lineage>
        <taxon>Eukaryota</taxon>
        <taxon>Viridiplantae</taxon>
        <taxon>Streptophyta</taxon>
        <taxon>Embryophyta</taxon>
        <taxon>Tracheophyta</taxon>
        <taxon>Spermatophyta</taxon>
        <taxon>Magnoliopsida</taxon>
        <taxon>eudicotyledons</taxon>
        <taxon>Gunneridae</taxon>
        <taxon>Pentapetalae</taxon>
        <taxon>asterids</taxon>
        <taxon>lamiids</taxon>
        <taxon>Solanales</taxon>
        <taxon>Solanaceae</taxon>
        <taxon>Solanoideae</taxon>
        <taxon>Solaneae</taxon>
        <taxon>Solanum</taxon>
    </lineage>
</organism>
<dbReference type="AlphaFoldDB" id="A0A9J5XVT2"/>
<dbReference type="InterPro" id="IPR040256">
    <property type="entry name" value="At4g02000-like"/>
</dbReference>
<feature type="compositionally biased region" description="Low complexity" evidence="1">
    <location>
        <begin position="384"/>
        <end position="397"/>
    </location>
</feature>
<sequence>MELEVNVKLQSHLGLELQGWVPTPRETPEVVTQEVDVLVREAVPPAPTSICDILDLLEPTTATIPLPFMADLAAGPPSLQVGQSSPLTSEAFPPLIHPGSVSLSKDNSIKPKLPNVPMILPSDQLEITENFAANLQYAVIRKFSNGWPELEDLRLAIPTQCNVKGECTIRLIRNRHVLIRMENQEDLVNMMSKSVYYIKAKDGYSYPMRPLVYDAKFEVDEETTQAMAWISFPNLKPTFFMNESIFSLASTIGKPIQLDLATINKMRPSCARVKIQVDLLSDLPKSIEVEVLNETSKECRTLHPELRKATNDEIEKTEQVTQQGDSNKAKEHTEVHGERGVFTLAPNSLMNDKACTPTKDVKTSNTFVSLAEGIEKDSQTQEISSASNQSSNANGSARGLTEKEKQGKGSSEEVAGDDGYIDLQRREESSVEMVDIPAKEDKVNGESVQTTTTERGVDHQIITDIVVAQTTGEGISECTLMKGIAEAIYEVPLQIQLSPYGEGSFPYAQEKTRLHLANIEENEEIEKIGVTKSMAGSPQKSPPMENLHALISHQIQHETTEGQITLYAETTKQTIADKEEDMSLMLEVCVVQLVYPQILYPRVKREKKKEMLKEKR</sequence>
<evidence type="ECO:0000259" key="2">
    <source>
        <dbReference type="Pfam" id="PF14111"/>
    </source>
</evidence>
<dbReference type="Pfam" id="PF14111">
    <property type="entry name" value="DUF4283"/>
    <property type="match status" value="1"/>
</dbReference>
<dbReference type="InterPro" id="IPR025558">
    <property type="entry name" value="DUF4283"/>
</dbReference>
<evidence type="ECO:0000256" key="1">
    <source>
        <dbReference type="SAM" id="MobiDB-lite"/>
    </source>
</evidence>
<name>A0A9J5XVT2_SOLCO</name>
<evidence type="ECO:0000313" key="3">
    <source>
        <dbReference type="EMBL" id="KAG5591022.1"/>
    </source>
</evidence>
<feature type="compositionally biased region" description="Basic and acidic residues" evidence="1">
    <location>
        <begin position="327"/>
        <end position="336"/>
    </location>
</feature>
<evidence type="ECO:0000313" key="4">
    <source>
        <dbReference type="Proteomes" id="UP000824120"/>
    </source>
</evidence>
<proteinExistence type="predicted"/>
<keyword evidence="4" id="KW-1185">Reference proteome</keyword>
<reference evidence="3 4" key="1">
    <citation type="submission" date="2020-09" db="EMBL/GenBank/DDBJ databases">
        <title>De no assembly of potato wild relative species, Solanum commersonii.</title>
        <authorList>
            <person name="Cho K."/>
        </authorList>
    </citation>
    <scope>NUCLEOTIDE SEQUENCE [LARGE SCALE GENOMIC DNA]</scope>
    <source>
        <strain evidence="3">LZ3.2</strain>
        <tissue evidence="3">Leaf</tissue>
    </source>
</reference>
<gene>
    <name evidence="3" type="ORF">H5410_041536</name>
</gene>
<feature type="compositionally biased region" description="Basic and acidic residues" evidence="1">
    <location>
        <begin position="400"/>
        <end position="411"/>
    </location>
</feature>